<feature type="region of interest" description="Disordered" evidence="1">
    <location>
        <begin position="157"/>
        <end position="183"/>
    </location>
</feature>
<dbReference type="Proteomes" id="UP001498771">
    <property type="component" value="Unassembled WGS sequence"/>
</dbReference>
<evidence type="ECO:0000313" key="3">
    <source>
        <dbReference type="Proteomes" id="UP001498771"/>
    </source>
</evidence>
<evidence type="ECO:0000256" key="1">
    <source>
        <dbReference type="SAM" id="MobiDB-lite"/>
    </source>
</evidence>
<protein>
    <submittedName>
        <fullName evidence="2">Uncharacterized protein</fullName>
    </submittedName>
</protein>
<accession>A0ABR1FBD6</accession>
<feature type="region of interest" description="Disordered" evidence="1">
    <location>
        <begin position="233"/>
        <end position="254"/>
    </location>
</feature>
<dbReference type="RefSeq" id="XP_064770204.1">
    <property type="nucleotide sequence ID" value="XM_064911332.1"/>
</dbReference>
<comment type="caution">
    <text evidence="2">The sequence shown here is derived from an EMBL/GenBank/DDBJ whole genome shotgun (WGS) entry which is preliminary data.</text>
</comment>
<organism evidence="2 3">
    <name type="scientific">Myxozyma melibiosi</name>
    <dbReference type="NCBI Taxonomy" id="54550"/>
    <lineage>
        <taxon>Eukaryota</taxon>
        <taxon>Fungi</taxon>
        <taxon>Dikarya</taxon>
        <taxon>Ascomycota</taxon>
        <taxon>Saccharomycotina</taxon>
        <taxon>Lipomycetes</taxon>
        <taxon>Lipomycetales</taxon>
        <taxon>Lipomycetaceae</taxon>
        <taxon>Myxozyma</taxon>
    </lineage>
</organism>
<dbReference type="GeneID" id="90036844"/>
<reference evidence="2 3" key="1">
    <citation type="submission" date="2024-03" db="EMBL/GenBank/DDBJ databases">
        <title>Genome-scale model development and genomic sequencing of the oleaginous clade Lipomyces.</title>
        <authorList>
            <consortium name="Lawrence Berkeley National Laboratory"/>
            <person name="Czajka J.J."/>
            <person name="Han Y."/>
            <person name="Kim J."/>
            <person name="Mondo S.J."/>
            <person name="Hofstad B.A."/>
            <person name="Robles A."/>
            <person name="Haridas S."/>
            <person name="Riley R."/>
            <person name="LaButti K."/>
            <person name="Pangilinan J."/>
            <person name="Andreopoulos W."/>
            <person name="Lipzen A."/>
            <person name="Yan J."/>
            <person name="Wang M."/>
            <person name="Ng V."/>
            <person name="Grigoriev I.V."/>
            <person name="Spatafora J.W."/>
            <person name="Magnuson J.K."/>
            <person name="Baker S.E."/>
            <person name="Pomraning K.R."/>
        </authorList>
    </citation>
    <scope>NUCLEOTIDE SEQUENCE [LARGE SCALE GENOMIC DNA]</scope>
    <source>
        <strain evidence="2 3">Phaff 52-87</strain>
    </source>
</reference>
<proteinExistence type="predicted"/>
<keyword evidence="3" id="KW-1185">Reference proteome</keyword>
<sequence length="283" mass="31698">MAFCFPSLADSSSPYSLESSASRTFLQSLCFPFSSQNGEVGIFGGITRKLAAVPLQRPNCQLRFETQRLGLSPVKSERRYRRKRRSPDPLQLALIQYEGLDCSAHNSSVGSSSSENTIVDADDENVDKEAKQALSRGQTYRRSKSYGRRAFLLNATPLQMTPKESEATSSAGQLEDASLTRPERSDRMLYDPISEPTASPDLFYCACDEQRSTFDKIIDGVVDWWYRDSYRSISSESSDNDNDSGSDEDERSSQKAQLLASYKFLDRRCDFCKAADQLGVLEQ</sequence>
<name>A0ABR1FBD6_9ASCO</name>
<dbReference type="EMBL" id="JBBJBU010000001">
    <property type="protein sequence ID" value="KAK7207171.1"/>
    <property type="molecule type" value="Genomic_DNA"/>
</dbReference>
<evidence type="ECO:0000313" key="2">
    <source>
        <dbReference type="EMBL" id="KAK7207171.1"/>
    </source>
</evidence>
<feature type="compositionally biased region" description="Acidic residues" evidence="1">
    <location>
        <begin position="238"/>
        <end position="250"/>
    </location>
</feature>
<gene>
    <name evidence="2" type="ORF">BZA70DRAFT_270649</name>
</gene>